<gene>
    <name evidence="2" type="ORF">PTTG_27357</name>
</gene>
<dbReference type="VEuPathDB" id="FungiDB:PTTG_27357"/>
<keyword evidence="4" id="KW-1185">Reference proteome</keyword>
<feature type="region of interest" description="Disordered" evidence="1">
    <location>
        <begin position="219"/>
        <end position="249"/>
    </location>
</feature>
<reference evidence="3 4" key="3">
    <citation type="journal article" date="2017" name="G3 (Bethesda)">
        <title>Comparative analysis highlights variable genome content of wheat rusts and divergence of the mating loci.</title>
        <authorList>
            <person name="Cuomo C.A."/>
            <person name="Bakkeren G."/>
            <person name="Khalil H.B."/>
            <person name="Panwar V."/>
            <person name="Joly D."/>
            <person name="Linning R."/>
            <person name="Sakthikumar S."/>
            <person name="Song X."/>
            <person name="Adiconis X."/>
            <person name="Fan L."/>
            <person name="Goldberg J.M."/>
            <person name="Levin J.Z."/>
            <person name="Young S."/>
            <person name="Zeng Q."/>
            <person name="Anikster Y."/>
            <person name="Bruce M."/>
            <person name="Wang M."/>
            <person name="Yin C."/>
            <person name="McCallum B."/>
            <person name="Szabo L.J."/>
            <person name="Hulbert S."/>
            <person name="Chen X."/>
            <person name="Fellers J.P."/>
        </authorList>
    </citation>
    <scope>NUCLEOTIDE SEQUENCE</scope>
    <source>
        <strain evidence="3">isolate 1-1 / race 1 (BBBD)</strain>
        <strain evidence="4">Isolate 1-1 / race 1 (BBBD)</strain>
    </source>
</reference>
<feature type="region of interest" description="Disordered" evidence="1">
    <location>
        <begin position="497"/>
        <end position="538"/>
    </location>
</feature>
<feature type="region of interest" description="Disordered" evidence="1">
    <location>
        <begin position="380"/>
        <end position="403"/>
    </location>
</feature>
<feature type="compositionally biased region" description="Basic and acidic residues" evidence="1">
    <location>
        <begin position="37"/>
        <end position="50"/>
    </location>
</feature>
<proteinExistence type="predicted"/>
<reference evidence="2" key="1">
    <citation type="submission" date="2009-11" db="EMBL/GenBank/DDBJ databases">
        <authorList>
            <consortium name="The Broad Institute Genome Sequencing Platform"/>
            <person name="Ward D."/>
            <person name="Feldgarden M."/>
            <person name="Earl A."/>
            <person name="Young S.K."/>
            <person name="Zeng Q."/>
            <person name="Koehrsen M."/>
            <person name="Alvarado L."/>
            <person name="Berlin A."/>
            <person name="Bochicchio J."/>
            <person name="Borenstein D."/>
            <person name="Chapman S.B."/>
            <person name="Chen Z."/>
            <person name="Engels R."/>
            <person name="Freedman E."/>
            <person name="Gellesch M."/>
            <person name="Goldberg J."/>
            <person name="Griggs A."/>
            <person name="Gujja S."/>
            <person name="Heilman E."/>
            <person name="Heiman D."/>
            <person name="Hepburn T."/>
            <person name="Howarth C."/>
            <person name="Jen D."/>
            <person name="Larson L."/>
            <person name="Lewis B."/>
            <person name="Mehta T."/>
            <person name="Park D."/>
            <person name="Pearson M."/>
            <person name="Roberts A."/>
            <person name="Saif S."/>
            <person name="Shea T."/>
            <person name="Shenoy N."/>
            <person name="Sisk P."/>
            <person name="Stolte C."/>
            <person name="Sykes S."/>
            <person name="Thomson T."/>
            <person name="Walk T."/>
            <person name="White J."/>
            <person name="Yandava C."/>
            <person name="Izard J."/>
            <person name="Baranova O.V."/>
            <person name="Blanton J.M."/>
            <person name="Tanner A.C."/>
            <person name="Dewhirst F.E."/>
            <person name="Haas B."/>
            <person name="Nusbaum C."/>
            <person name="Birren B."/>
        </authorList>
    </citation>
    <scope>NUCLEOTIDE SEQUENCE [LARGE SCALE GENOMIC DNA]</scope>
    <source>
        <strain evidence="2">1-1 BBBD Race 1</strain>
    </source>
</reference>
<reference evidence="2" key="2">
    <citation type="submission" date="2016-05" db="EMBL/GenBank/DDBJ databases">
        <title>Comparative analysis highlights variable genome content of wheat rusts and divergence of the mating loci.</title>
        <authorList>
            <person name="Cuomo C.A."/>
            <person name="Bakkeren G."/>
            <person name="Szabo L."/>
            <person name="Khalil H."/>
            <person name="Joly D."/>
            <person name="Goldberg J."/>
            <person name="Young S."/>
            <person name="Zeng Q."/>
            <person name="Fellers J."/>
        </authorList>
    </citation>
    <scope>NUCLEOTIDE SEQUENCE [LARGE SCALE GENOMIC DNA]</scope>
    <source>
        <strain evidence="2">1-1 BBBD Race 1</strain>
    </source>
</reference>
<feature type="region of interest" description="Disordered" evidence="1">
    <location>
        <begin position="284"/>
        <end position="322"/>
    </location>
</feature>
<evidence type="ECO:0000313" key="4">
    <source>
        <dbReference type="Proteomes" id="UP000005240"/>
    </source>
</evidence>
<feature type="region of interest" description="Disordered" evidence="1">
    <location>
        <begin position="1"/>
        <end position="68"/>
    </location>
</feature>
<dbReference type="AlphaFoldDB" id="A0A180GKG2"/>
<evidence type="ECO:0000313" key="3">
    <source>
        <dbReference type="EnsemblFungi" id="PTTG_27357-t43_1-p1"/>
    </source>
</evidence>
<sequence length="585" mass="64507">MARLSNPHPSQAFGLPPRPVQSYQPSNRRGPHKKASKLKDQENQRAELRARRVRHHHRPLTDASNMTTLHYNSTPSLAWKLPSKSSSVTCPLAPQAQPLFTQVSRTDTNRTQRATNAGVAPFYQPHLQSLRTVQLPQAPQPRSYNPPGPLADSDQNTNVTPRTRRKLAVEGMRKAVSDAALRKMGIQAGFGWGQDVLDQPISFTTEKPKPVEVLAEKPLAPQVESISPKSDRESECQHPSYSPRQYTPKPLLLPCKLARSSNPTRSPPSFKGPLFSRQRTISYHRSRSPSETGYQIQPCMSDDGSYHAESLPGAEESIKPNPRCSTVIEDGSTTPSDCSFSSDPEIHSDSAILAHVDGSTTPCDSSFASEHVMELPSEGIRFEAPDPPAEDTSFEMSETDERRHSRPKILDALVWTIAAPNRRLQGTKRTATSSSDHPHRKSLGYWLGASMPYVETTRHNRASSEIVLVQRNIPRGNPRPLAGSAQNNDLSWARDQDRCDLAGSPGDRNVGFSNQHDASNGASADRNHGSMDTTGLSDNPIAHPTFILPAPDNQKGLYTNLRNLASPPSLWSPLLRRIPSFSFSL</sequence>
<feature type="compositionally biased region" description="Polar residues" evidence="1">
    <location>
        <begin position="511"/>
        <end position="522"/>
    </location>
</feature>
<reference evidence="3" key="4">
    <citation type="submission" date="2025-05" db="UniProtKB">
        <authorList>
            <consortium name="EnsemblFungi"/>
        </authorList>
    </citation>
    <scope>IDENTIFICATION</scope>
    <source>
        <strain evidence="3">isolate 1-1 / race 1 (BBBD)</strain>
    </source>
</reference>
<protein>
    <submittedName>
        <fullName evidence="2 3">Uncharacterized protein</fullName>
    </submittedName>
</protein>
<dbReference type="OrthoDB" id="2497053at2759"/>
<feature type="region of interest" description="Disordered" evidence="1">
    <location>
        <begin position="137"/>
        <end position="166"/>
    </location>
</feature>
<accession>A0A180GKG2</accession>
<dbReference type="EMBL" id="ADAS02000052">
    <property type="protein sequence ID" value="OAV93267.1"/>
    <property type="molecule type" value="Genomic_DNA"/>
</dbReference>
<organism evidence="2">
    <name type="scientific">Puccinia triticina (isolate 1-1 / race 1 (BBBD))</name>
    <name type="common">Brown leaf rust fungus</name>
    <dbReference type="NCBI Taxonomy" id="630390"/>
    <lineage>
        <taxon>Eukaryota</taxon>
        <taxon>Fungi</taxon>
        <taxon>Dikarya</taxon>
        <taxon>Basidiomycota</taxon>
        <taxon>Pucciniomycotina</taxon>
        <taxon>Pucciniomycetes</taxon>
        <taxon>Pucciniales</taxon>
        <taxon>Pucciniaceae</taxon>
        <taxon>Puccinia</taxon>
    </lineage>
</organism>
<evidence type="ECO:0000256" key="1">
    <source>
        <dbReference type="SAM" id="MobiDB-lite"/>
    </source>
</evidence>
<dbReference type="Proteomes" id="UP000005240">
    <property type="component" value="Unassembled WGS sequence"/>
</dbReference>
<dbReference type="EnsemblFungi" id="PTTG_27357-t43_1">
    <property type="protein sequence ID" value="PTTG_27357-t43_1-p1"/>
    <property type="gene ID" value="PTTG_27357"/>
</dbReference>
<name>A0A180GKG2_PUCT1</name>
<evidence type="ECO:0000313" key="2">
    <source>
        <dbReference type="EMBL" id="OAV93267.1"/>
    </source>
</evidence>